<dbReference type="RefSeq" id="WP_068207613.1">
    <property type="nucleotide sequence ID" value="NZ_CP013355.1"/>
</dbReference>
<dbReference type="KEGG" id="lut:Lupro_06520"/>
<reference evidence="2" key="1">
    <citation type="submission" date="2015-12" db="EMBL/GenBank/DDBJ databases">
        <title>Complete genome sequence of Lutibacter profundus strain LP1.</title>
        <authorList>
            <person name="Wissuwa J."/>
            <person name="Le Moine Bauer S."/>
            <person name="Stokke R."/>
            <person name="Dahle H."/>
            <person name="Steen I.H."/>
        </authorList>
    </citation>
    <scope>NUCLEOTIDE SEQUENCE [LARGE SCALE GENOMIC DNA]</scope>
    <source>
        <strain evidence="2">LP1</strain>
    </source>
</reference>
<protein>
    <submittedName>
        <fullName evidence="1">Gliding motility protein GldC</fullName>
    </submittedName>
</protein>
<dbReference type="Pfam" id="PF19937">
    <property type="entry name" value="GldC-like"/>
    <property type="match status" value="1"/>
</dbReference>
<name>A0A0X8G6G4_9FLAO</name>
<dbReference type="OrthoDB" id="893422at2"/>
<organism evidence="1 2">
    <name type="scientific">Lutibacter profundi</name>
    <dbReference type="NCBI Taxonomy" id="1622118"/>
    <lineage>
        <taxon>Bacteria</taxon>
        <taxon>Pseudomonadati</taxon>
        <taxon>Bacteroidota</taxon>
        <taxon>Flavobacteriia</taxon>
        <taxon>Flavobacteriales</taxon>
        <taxon>Flavobacteriaceae</taxon>
        <taxon>Lutibacter</taxon>
    </lineage>
</organism>
<dbReference type="AlphaFoldDB" id="A0A0X8G6G4"/>
<dbReference type="InterPro" id="IPR019854">
    <property type="entry name" value="Motility-assoc_prot_GldC"/>
</dbReference>
<gene>
    <name evidence="1" type="ORF">Lupro_06520</name>
</gene>
<evidence type="ECO:0000313" key="2">
    <source>
        <dbReference type="Proteomes" id="UP000059672"/>
    </source>
</evidence>
<dbReference type="NCBIfam" id="TIGR03515">
    <property type="entry name" value="GldC"/>
    <property type="match status" value="1"/>
</dbReference>
<accession>A0A0X8G6G4</accession>
<dbReference type="PATRIC" id="fig|1622118.3.peg.1350"/>
<proteinExistence type="predicted"/>
<keyword evidence="2" id="KW-1185">Reference proteome</keyword>
<sequence length="112" mass="13183">MAVAHTSKIEFKVGLDENKIPEKIHWSAEDNNIKNEEAKAILVSVWNPKSKETLKMDLWTKDMPLDEMRYFFYQTLVSMANTFERATNDEKMSATMHDFCDFFAEKLELKKK</sequence>
<evidence type="ECO:0000313" key="1">
    <source>
        <dbReference type="EMBL" id="AMC10920.1"/>
    </source>
</evidence>
<dbReference type="Proteomes" id="UP000059672">
    <property type="component" value="Chromosome"/>
</dbReference>
<reference evidence="1 2" key="2">
    <citation type="journal article" date="2016" name="Int. J. Syst. Evol. Microbiol.">
        <title>Lutibacter profundi sp. nov., isolated from a deep-sea hydrothermal system on the Arctic Mid-Ocean Ridge and emended description of the genus Lutibacter.</title>
        <authorList>
            <person name="Le Moine Bauer S."/>
            <person name="Roalkvam I."/>
            <person name="Steen I.H."/>
            <person name="Dahle H."/>
        </authorList>
    </citation>
    <scope>NUCLEOTIDE SEQUENCE [LARGE SCALE GENOMIC DNA]</scope>
    <source>
        <strain evidence="1 2">LP1</strain>
    </source>
</reference>
<dbReference type="STRING" id="1622118.Lupro_06520"/>
<dbReference type="EMBL" id="CP013355">
    <property type="protein sequence ID" value="AMC10920.1"/>
    <property type="molecule type" value="Genomic_DNA"/>
</dbReference>